<dbReference type="InterPro" id="IPR001611">
    <property type="entry name" value="Leu-rich_rpt"/>
</dbReference>
<dbReference type="Pfam" id="PF08263">
    <property type="entry name" value="LRRNT_2"/>
    <property type="match status" value="1"/>
</dbReference>
<dbReference type="SUPFAM" id="SSF52058">
    <property type="entry name" value="L domain-like"/>
    <property type="match status" value="2"/>
</dbReference>
<dbReference type="FunFam" id="3.80.10.10:FF:000041">
    <property type="entry name" value="LRR receptor-like serine/threonine-protein kinase ERECTA"/>
    <property type="match status" value="1"/>
</dbReference>
<keyword evidence="13" id="KW-1185">Reference proteome</keyword>
<dbReference type="FunFam" id="3.80.10.10:FF:000275">
    <property type="entry name" value="Leucine-rich repeat receptor-like protein kinase"/>
    <property type="match status" value="1"/>
</dbReference>
<comment type="caution">
    <text evidence="11">The sequence shown here is derived from an EMBL/GenBank/DDBJ whole genome shotgun (WGS) entry which is preliminary data.</text>
</comment>
<comment type="subcellular location">
    <subcellularLocation>
        <location evidence="1">Membrane</location>
        <topology evidence="1">Single-pass type I membrane protein</topology>
    </subcellularLocation>
</comment>
<evidence type="ECO:0000256" key="3">
    <source>
        <dbReference type="ARBA" id="ARBA00022614"/>
    </source>
</evidence>
<feature type="domain" description="Leucine-rich repeat-containing N-terminal plant-type" evidence="10">
    <location>
        <begin position="170"/>
        <end position="209"/>
    </location>
</feature>
<dbReference type="InterPro" id="IPR032675">
    <property type="entry name" value="LRR_dom_sf"/>
</dbReference>
<reference evidence="11" key="1">
    <citation type="submission" date="2023-07" db="EMBL/GenBank/DDBJ databases">
        <title>draft genome sequence of fig (Ficus carica).</title>
        <authorList>
            <person name="Takahashi T."/>
            <person name="Nishimura K."/>
        </authorList>
    </citation>
    <scope>NUCLEOTIDE SEQUENCE</scope>
</reference>
<evidence type="ECO:0000256" key="9">
    <source>
        <dbReference type="ARBA" id="ARBA00023180"/>
    </source>
</evidence>
<evidence type="ECO:0000313" key="12">
    <source>
        <dbReference type="EMBL" id="GMN70967.1"/>
    </source>
</evidence>
<dbReference type="InterPro" id="IPR053211">
    <property type="entry name" value="DNA_repair-toleration"/>
</dbReference>
<keyword evidence="8" id="KW-0472">Membrane</keyword>
<keyword evidence="7" id="KW-1133">Transmembrane helix</keyword>
<dbReference type="GO" id="GO:0016020">
    <property type="term" value="C:membrane"/>
    <property type="evidence" value="ECO:0007669"/>
    <property type="project" value="UniProtKB-SubCell"/>
</dbReference>
<evidence type="ECO:0000256" key="6">
    <source>
        <dbReference type="ARBA" id="ARBA00022737"/>
    </source>
</evidence>
<evidence type="ECO:0000256" key="4">
    <source>
        <dbReference type="ARBA" id="ARBA00022692"/>
    </source>
</evidence>
<keyword evidence="5" id="KW-0732">Signal</keyword>
<evidence type="ECO:0000256" key="8">
    <source>
        <dbReference type="ARBA" id="ARBA00023136"/>
    </source>
</evidence>
<dbReference type="AlphaFoldDB" id="A0AA88EBU7"/>
<dbReference type="Pfam" id="PF00560">
    <property type="entry name" value="LRR_1"/>
    <property type="match status" value="4"/>
</dbReference>
<keyword evidence="9" id="KW-0325">Glycoprotein</keyword>
<gene>
    <name evidence="11" type="ORF">TIFTF001_053329</name>
    <name evidence="12" type="ORF">TIFTF001_053332</name>
</gene>
<dbReference type="Gene3D" id="3.80.10.10">
    <property type="entry name" value="Ribonuclease Inhibitor"/>
    <property type="match status" value="2"/>
</dbReference>
<evidence type="ECO:0000256" key="5">
    <source>
        <dbReference type="ARBA" id="ARBA00022729"/>
    </source>
</evidence>
<dbReference type="EMBL" id="BTGU01012509">
    <property type="protein sequence ID" value="GMN70967.1"/>
    <property type="molecule type" value="Genomic_DNA"/>
</dbReference>
<keyword evidence="4" id="KW-0812">Transmembrane</keyword>
<keyword evidence="6" id="KW-0677">Repeat</keyword>
<evidence type="ECO:0000256" key="2">
    <source>
        <dbReference type="ARBA" id="ARBA00009592"/>
    </source>
</evidence>
<evidence type="ECO:0000259" key="10">
    <source>
        <dbReference type="Pfam" id="PF08263"/>
    </source>
</evidence>
<sequence>MSEIRIFINLSHNYLEGLLPAELSKLQDVQEIDLSSNNFSGRLFPQIAACFSVRLINFSSNSLEGNLPDSLGDLKNLESFDVSGNHMSGMIPASLSKCTALRYLNLSFNDFEGTIPTGGIFNLVTNLSFLGNPRLCEIIAGTPLRSCSHKIRHFSFHAQDHDHQPLRSLAADKAALLQFKNGIIEDPFSVLSNWNDSVDVCQFNGVRCDKHHNRVSQLILEESQLVGLLSPFLSNLTGLRVLWIVNSHLFGTIPHEFSSLRHLKFLRLDGNNLTGPIPDSFALLSNLKILLLLDNKLSGTLSPAFFSNWSSSLEILDVSDNSFFGEIPVEIGNCINL</sequence>
<organism evidence="11 13">
    <name type="scientific">Ficus carica</name>
    <name type="common">Common fig</name>
    <dbReference type="NCBI Taxonomy" id="3494"/>
    <lineage>
        <taxon>Eukaryota</taxon>
        <taxon>Viridiplantae</taxon>
        <taxon>Streptophyta</taxon>
        <taxon>Embryophyta</taxon>
        <taxon>Tracheophyta</taxon>
        <taxon>Spermatophyta</taxon>
        <taxon>Magnoliopsida</taxon>
        <taxon>eudicotyledons</taxon>
        <taxon>Gunneridae</taxon>
        <taxon>Pentapetalae</taxon>
        <taxon>rosids</taxon>
        <taxon>fabids</taxon>
        <taxon>Rosales</taxon>
        <taxon>Moraceae</taxon>
        <taxon>Ficeae</taxon>
        <taxon>Ficus</taxon>
    </lineage>
</organism>
<protein>
    <recommendedName>
        <fullName evidence="10">Leucine-rich repeat-containing N-terminal plant-type domain-containing protein</fullName>
    </recommendedName>
</protein>
<keyword evidence="3" id="KW-0433">Leucine-rich repeat</keyword>
<dbReference type="Pfam" id="PF13855">
    <property type="entry name" value="LRR_8"/>
    <property type="match status" value="1"/>
</dbReference>
<evidence type="ECO:0000313" key="11">
    <source>
        <dbReference type="EMBL" id="GMN70933.1"/>
    </source>
</evidence>
<name>A0AA88EBU7_FICCA</name>
<feature type="non-terminal residue" evidence="11">
    <location>
        <position position="337"/>
    </location>
</feature>
<dbReference type="PANTHER" id="PTHR48060:SF21">
    <property type="entry name" value="L DOMAIN-LIKE PROTEIN"/>
    <property type="match status" value="1"/>
</dbReference>
<dbReference type="EMBL" id="BTGU01012497">
    <property type="protein sequence ID" value="GMN70933.1"/>
    <property type="molecule type" value="Genomic_DNA"/>
</dbReference>
<accession>A0AA88EBU7</accession>
<evidence type="ECO:0000256" key="1">
    <source>
        <dbReference type="ARBA" id="ARBA00004479"/>
    </source>
</evidence>
<dbReference type="PANTHER" id="PTHR48060">
    <property type="entry name" value="DNA DAMAGE-REPAIR/TOLERATION PROTEIN DRT100"/>
    <property type="match status" value="1"/>
</dbReference>
<proteinExistence type="inferred from homology"/>
<evidence type="ECO:0000256" key="7">
    <source>
        <dbReference type="ARBA" id="ARBA00022989"/>
    </source>
</evidence>
<dbReference type="InterPro" id="IPR013210">
    <property type="entry name" value="LRR_N_plant-typ"/>
</dbReference>
<evidence type="ECO:0000313" key="13">
    <source>
        <dbReference type="Proteomes" id="UP001187192"/>
    </source>
</evidence>
<dbReference type="Proteomes" id="UP001187192">
    <property type="component" value="Unassembled WGS sequence"/>
</dbReference>
<comment type="similarity">
    <text evidence="2">Belongs to the RLP family.</text>
</comment>